<evidence type="ECO:0000313" key="3">
    <source>
        <dbReference type="Proteomes" id="UP001459277"/>
    </source>
</evidence>
<reference evidence="2 3" key="1">
    <citation type="submission" date="2024-01" db="EMBL/GenBank/DDBJ databases">
        <title>A telomere-to-telomere, gap-free genome of sweet tea (Lithocarpus litseifolius).</title>
        <authorList>
            <person name="Zhou J."/>
        </authorList>
    </citation>
    <scope>NUCLEOTIDE SEQUENCE [LARGE SCALE GENOMIC DNA]</scope>
    <source>
        <strain evidence="2">Zhou-2022a</strain>
        <tissue evidence="2">Leaf</tissue>
    </source>
</reference>
<dbReference type="EMBL" id="JAZDWU010000006">
    <property type="protein sequence ID" value="KAK9999657.1"/>
    <property type="molecule type" value="Genomic_DNA"/>
</dbReference>
<dbReference type="Proteomes" id="UP001459277">
    <property type="component" value="Unassembled WGS sequence"/>
</dbReference>
<feature type="region of interest" description="Disordered" evidence="1">
    <location>
        <begin position="43"/>
        <end position="94"/>
    </location>
</feature>
<name>A0AAW2CN63_9ROSI</name>
<feature type="compositionally biased region" description="Basic and acidic residues" evidence="1">
    <location>
        <begin position="112"/>
        <end position="121"/>
    </location>
</feature>
<accession>A0AAW2CN63</accession>
<keyword evidence="3" id="KW-1185">Reference proteome</keyword>
<evidence type="ECO:0000256" key="1">
    <source>
        <dbReference type="SAM" id="MobiDB-lite"/>
    </source>
</evidence>
<feature type="region of interest" description="Disordered" evidence="1">
    <location>
        <begin position="112"/>
        <end position="183"/>
    </location>
</feature>
<sequence>MVVVEENKGTSMAMGPERSKALHNFTMPCLKWGNQRYLRCMKPGPDGGREAPTEAMVNRRSPATIAESSSTGTRGKESERTRKKDWKSGIENEGIDAVREKLLFDLKTATDKMKDAIFRKEEEEDDEEEDDEEEDDEEEEEEEEEEEIEEEDDKAEIGEKLAPPSSAVEARPWNLRTRRRERK</sequence>
<organism evidence="2 3">
    <name type="scientific">Lithocarpus litseifolius</name>
    <dbReference type="NCBI Taxonomy" id="425828"/>
    <lineage>
        <taxon>Eukaryota</taxon>
        <taxon>Viridiplantae</taxon>
        <taxon>Streptophyta</taxon>
        <taxon>Embryophyta</taxon>
        <taxon>Tracheophyta</taxon>
        <taxon>Spermatophyta</taxon>
        <taxon>Magnoliopsida</taxon>
        <taxon>eudicotyledons</taxon>
        <taxon>Gunneridae</taxon>
        <taxon>Pentapetalae</taxon>
        <taxon>rosids</taxon>
        <taxon>fabids</taxon>
        <taxon>Fagales</taxon>
        <taxon>Fagaceae</taxon>
        <taxon>Lithocarpus</taxon>
    </lineage>
</organism>
<protein>
    <submittedName>
        <fullName evidence="2">Uncharacterized protein</fullName>
    </submittedName>
</protein>
<dbReference type="AlphaFoldDB" id="A0AAW2CN63"/>
<feature type="compositionally biased region" description="Basic and acidic residues" evidence="1">
    <location>
        <begin position="74"/>
        <end position="94"/>
    </location>
</feature>
<proteinExistence type="predicted"/>
<feature type="compositionally biased region" description="Acidic residues" evidence="1">
    <location>
        <begin position="122"/>
        <end position="154"/>
    </location>
</feature>
<gene>
    <name evidence="2" type="ORF">SO802_019260</name>
</gene>
<comment type="caution">
    <text evidence="2">The sequence shown here is derived from an EMBL/GenBank/DDBJ whole genome shotgun (WGS) entry which is preliminary data.</text>
</comment>
<evidence type="ECO:0000313" key="2">
    <source>
        <dbReference type="EMBL" id="KAK9999657.1"/>
    </source>
</evidence>